<accession>A0A1H5QQL3</accession>
<organism evidence="1 2">
    <name type="scientific">Amycolatopsis pretoriensis</name>
    <dbReference type="NCBI Taxonomy" id="218821"/>
    <lineage>
        <taxon>Bacteria</taxon>
        <taxon>Bacillati</taxon>
        <taxon>Actinomycetota</taxon>
        <taxon>Actinomycetes</taxon>
        <taxon>Pseudonocardiales</taxon>
        <taxon>Pseudonocardiaceae</taxon>
        <taxon>Amycolatopsis</taxon>
    </lineage>
</organism>
<keyword evidence="2" id="KW-1185">Reference proteome</keyword>
<dbReference type="RefSeq" id="WP_086680202.1">
    <property type="nucleotide sequence ID" value="NZ_FNUJ01000003.1"/>
</dbReference>
<dbReference type="AlphaFoldDB" id="A0A1H5QQL3"/>
<name>A0A1H5QQL3_9PSEU</name>
<dbReference type="InterPro" id="IPR054228">
    <property type="entry name" value="DUF6953"/>
</dbReference>
<dbReference type="OrthoDB" id="8454520at2"/>
<evidence type="ECO:0000313" key="2">
    <source>
        <dbReference type="Proteomes" id="UP000198878"/>
    </source>
</evidence>
<gene>
    <name evidence="1" type="ORF">SAMN05421837_103980</name>
</gene>
<reference evidence="2" key="1">
    <citation type="submission" date="2016-10" db="EMBL/GenBank/DDBJ databases">
        <authorList>
            <person name="Varghese N."/>
            <person name="Submissions S."/>
        </authorList>
    </citation>
    <scope>NUCLEOTIDE SEQUENCE [LARGE SCALE GENOMIC DNA]</scope>
    <source>
        <strain evidence="2">DSM 44654</strain>
    </source>
</reference>
<sequence>MSAPDLNPNPDPNAAAAWMAARIEERGWLPQDLAVQHIAKHFGKDLTYTNESGNPAISRKVLAAFRQLTEGTVIWERGAKEWRRRPRDPAARQSD</sequence>
<evidence type="ECO:0000313" key="1">
    <source>
        <dbReference type="EMBL" id="SEF27658.1"/>
    </source>
</evidence>
<protein>
    <submittedName>
        <fullName evidence="1">Uncharacterized protein</fullName>
    </submittedName>
</protein>
<dbReference type="EMBL" id="FNUJ01000003">
    <property type="protein sequence ID" value="SEF27658.1"/>
    <property type="molecule type" value="Genomic_DNA"/>
</dbReference>
<dbReference type="Pfam" id="PF22266">
    <property type="entry name" value="DUF6953"/>
    <property type="match status" value="1"/>
</dbReference>
<dbReference type="Proteomes" id="UP000198878">
    <property type="component" value="Unassembled WGS sequence"/>
</dbReference>
<proteinExistence type="predicted"/>